<feature type="domain" description="Methyltransferase" evidence="1">
    <location>
        <begin position="43"/>
        <end position="138"/>
    </location>
</feature>
<organism evidence="2 3">
    <name type="scientific">Dongia rigui</name>
    <dbReference type="NCBI Taxonomy" id="940149"/>
    <lineage>
        <taxon>Bacteria</taxon>
        <taxon>Pseudomonadati</taxon>
        <taxon>Pseudomonadota</taxon>
        <taxon>Alphaproteobacteria</taxon>
        <taxon>Rhodospirillales</taxon>
        <taxon>Dongiaceae</taxon>
        <taxon>Dongia</taxon>
    </lineage>
</organism>
<gene>
    <name evidence="2" type="ORF">SMD31_16320</name>
</gene>
<name>A0ABU5E1S6_9PROT</name>
<comment type="caution">
    <text evidence="2">The sequence shown here is derived from an EMBL/GenBank/DDBJ whole genome shotgun (WGS) entry which is preliminary data.</text>
</comment>
<dbReference type="GO" id="GO:0008168">
    <property type="term" value="F:methyltransferase activity"/>
    <property type="evidence" value="ECO:0007669"/>
    <property type="project" value="UniProtKB-KW"/>
</dbReference>
<dbReference type="Pfam" id="PF13649">
    <property type="entry name" value="Methyltransf_25"/>
    <property type="match status" value="1"/>
</dbReference>
<dbReference type="SUPFAM" id="SSF53335">
    <property type="entry name" value="S-adenosyl-L-methionine-dependent methyltransferases"/>
    <property type="match status" value="1"/>
</dbReference>
<reference evidence="2 3" key="1">
    <citation type="journal article" date="2013" name="Antonie Van Leeuwenhoek">
        <title>Dongia rigui sp. nov., isolated from freshwater of a large wetland in Korea.</title>
        <authorList>
            <person name="Baik K.S."/>
            <person name="Hwang Y.M."/>
            <person name="Choi J.S."/>
            <person name="Kwon J."/>
            <person name="Seong C.N."/>
        </authorList>
    </citation>
    <scope>NUCLEOTIDE SEQUENCE [LARGE SCALE GENOMIC DNA]</scope>
    <source>
        <strain evidence="2 3">04SU4-P</strain>
    </source>
</reference>
<keyword evidence="2" id="KW-0489">Methyltransferase</keyword>
<evidence type="ECO:0000313" key="3">
    <source>
        <dbReference type="Proteomes" id="UP001271769"/>
    </source>
</evidence>
<dbReference type="Proteomes" id="UP001271769">
    <property type="component" value="Unassembled WGS sequence"/>
</dbReference>
<dbReference type="InterPro" id="IPR041698">
    <property type="entry name" value="Methyltransf_25"/>
</dbReference>
<accession>A0ABU5E1S6</accession>
<evidence type="ECO:0000259" key="1">
    <source>
        <dbReference type="Pfam" id="PF13649"/>
    </source>
</evidence>
<dbReference type="Gene3D" id="3.40.50.150">
    <property type="entry name" value="Vaccinia Virus protein VP39"/>
    <property type="match status" value="1"/>
</dbReference>
<keyword evidence="3" id="KW-1185">Reference proteome</keyword>
<dbReference type="InterPro" id="IPR029063">
    <property type="entry name" value="SAM-dependent_MTases_sf"/>
</dbReference>
<dbReference type="CDD" id="cd02440">
    <property type="entry name" value="AdoMet_MTases"/>
    <property type="match status" value="1"/>
</dbReference>
<evidence type="ECO:0000313" key="2">
    <source>
        <dbReference type="EMBL" id="MDY0873506.1"/>
    </source>
</evidence>
<dbReference type="EC" id="2.1.-.-" evidence="2"/>
<protein>
    <submittedName>
        <fullName evidence="2">Class I SAM-dependent methyltransferase</fullName>
        <ecNumber evidence="2">2.1.-.-</ecNumber>
    </submittedName>
</protein>
<sequence>MNAVPGTAGYAAEADELAVRYESFSFEETHRGVLKVLPVSGRVLDIGAGTGRDAAGFVALGHDVLAVEPTAEMRAHGQRLHPDPRITWLDDSLPDLVHVRARGERFPIVMLTAVWMHLDEVERGIAMPHVAGLVAPGGCLSLSLRHGPVPPGRRMFDIGVDETLALAAPFGLTELFRRDGTRDALRRGDVTWSRLVMRKA</sequence>
<dbReference type="RefSeq" id="WP_320501980.1">
    <property type="nucleotide sequence ID" value="NZ_JAXCLX010000003.1"/>
</dbReference>
<keyword evidence="2" id="KW-0808">Transferase</keyword>
<dbReference type="EMBL" id="JAXCLX010000003">
    <property type="protein sequence ID" value="MDY0873506.1"/>
    <property type="molecule type" value="Genomic_DNA"/>
</dbReference>
<dbReference type="GO" id="GO:0032259">
    <property type="term" value="P:methylation"/>
    <property type="evidence" value="ECO:0007669"/>
    <property type="project" value="UniProtKB-KW"/>
</dbReference>
<proteinExistence type="predicted"/>